<dbReference type="EMBL" id="CP015376">
    <property type="protein sequence ID" value="ANC34227.1"/>
    <property type="molecule type" value="Genomic_DNA"/>
</dbReference>
<dbReference type="Proteomes" id="UP000053801">
    <property type="component" value="Chromosome"/>
</dbReference>
<dbReference type="AlphaFoldDB" id="A0A168HA67"/>
<reference evidence="1 2" key="1">
    <citation type="journal article" date="2013" name="Pathogens">
        <title>An Emerging Tick-Borne Disease of Humans Is Caused by a Subset of Strains with Conserved Genome Structure.</title>
        <authorList>
            <person name="Barbet A.F."/>
            <person name="Al-Khedery B."/>
            <person name="Stuen S."/>
            <person name="Granquist E.G."/>
            <person name="Felsheim R.F."/>
            <person name="Munderloh U.G."/>
        </authorList>
    </citation>
    <scope>NUCLEOTIDE SEQUENCE [LARGE SCALE GENOMIC DNA]</scope>
    <source>
        <strain evidence="1 2">Norway variant2</strain>
    </source>
</reference>
<gene>
    <name evidence="1" type="ORF">P029_02395</name>
</gene>
<accession>A0A168HA67</accession>
<dbReference type="InterPro" id="IPR014729">
    <property type="entry name" value="Rossmann-like_a/b/a_fold"/>
</dbReference>
<protein>
    <submittedName>
        <fullName evidence="1">Uncharacterized protein</fullName>
    </submittedName>
</protein>
<evidence type="ECO:0000313" key="2">
    <source>
        <dbReference type="Proteomes" id="UP000053801"/>
    </source>
</evidence>
<dbReference type="Gene3D" id="3.40.50.620">
    <property type="entry name" value="HUPs"/>
    <property type="match status" value="1"/>
</dbReference>
<organism evidence="1 2">
    <name type="scientific">Anaplasma phagocytophilum str. Norway variant2</name>
    <dbReference type="NCBI Taxonomy" id="1392507"/>
    <lineage>
        <taxon>Bacteria</taxon>
        <taxon>Pseudomonadati</taxon>
        <taxon>Pseudomonadota</taxon>
        <taxon>Alphaproteobacteria</taxon>
        <taxon>Rickettsiales</taxon>
        <taxon>Anaplasmataceae</taxon>
        <taxon>Anaplasma</taxon>
        <taxon>phagocytophilum group</taxon>
    </lineage>
</organism>
<proteinExistence type="predicted"/>
<reference evidence="1 2" key="2">
    <citation type="journal article" date="2014" name="Pathogens">
        <title>Comparative Genomics Identifies a Potential Marker of Human-Virulent Anaplasma phagocytophilum.</title>
        <authorList>
            <person name="Al-Khedery B."/>
            <person name="Barbet A.F."/>
        </authorList>
    </citation>
    <scope>NUCLEOTIDE SEQUENCE [LARGE SCALE GENOMIC DNA]</scope>
    <source>
        <strain evidence="1 2">Norway variant2</strain>
    </source>
</reference>
<name>A0A168HA67_ANAPH</name>
<sequence length="99" mass="11574">MIMKKRILSRVLLERVKTIRRFYARRMRHDYNFDVLSNLLQWIGYDVTKKYYVNDAVSQVKTLVSPVFLRYKEALEEEITIGAGLYPGELSKAHSAGFG</sequence>
<evidence type="ECO:0000313" key="1">
    <source>
        <dbReference type="EMBL" id="ANC34227.1"/>
    </source>
</evidence>